<dbReference type="Pfam" id="PF06468">
    <property type="entry name" value="Spond_N"/>
    <property type="match status" value="1"/>
</dbReference>
<name>A0A8S3B745_9BILA</name>
<evidence type="ECO:0000313" key="3">
    <source>
        <dbReference type="Proteomes" id="UP000676336"/>
    </source>
</evidence>
<proteinExistence type="predicted"/>
<organism evidence="2 3">
    <name type="scientific">Rotaria magnacalcarata</name>
    <dbReference type="NCBI Taxonomy" id="392030"/>
    <lineage>
        <taxon>Eukaryota</taxon>
        <taxon>Metazoa</taxon>
        <taxon>Spiralia</taxon>
        <taxon>Gnathifera</taxon>
        <taxon>Rotifera</taxon>
        <taxon>Eurotatoria</taxon>
        <taxon>Bdelloidea</taxon>
        <taxon>Philodinida</taxon>
        <taxon>Philodinidae</taxon>
        <taxon>Rotaria</taxon>
    </lineage>
</organism>
<sequence length="42" mass="5031">MMNMPKVMQRPRNPCCACDEAKYQLTFHGLWSKRTHPKDWPP</sequence>
<feature type="non-terminal residue" evidence="2">
    <location>
        <position position="1"/>
    </location>
</feature>
<reference evidence="2" key="1">
    <citation type="submission" date="2021-02" db="EMBL/GenBank/DDBJ databases">
        <authorList>
            <person name="Nowell W R."/>
        </authorList>
    </citation>
    <scope>NUCLEOTIDE SEQUENCE</scope>
</reference>
<dbReference type="InterPro" id="IPR009465">
    <property type="entry name" value="Spondin_N"/>
</dbReference>
<gene>
    <name evidence="2" type="ORF">SMN809_LOCUS46721</name>
</gene>
<dbReference type="Proteomes" id="UP000676336">
    <property type="component" value="Unassembled WGS sequence"/>
</dbReference>
<dbReference type="PROSITE" id="PS51020">
    <property type="entry name" value="SPONDIN"/>
    <property type="match status" value="1"/>
</dbReference>
<evidence type="ECO:0000313" key="2">
    <source>
        <dbReference type="EMBL" id="CAF4790131.1"/>
    </source>
</evidence>
<feature type="domain" description="Spondin" evidence="1">
    <location>
        <begin position="11"/>
        <end position="42"/>
    </location>
</feature>
<dbReference type="AlphaFoldDB" id="A0A8S3B745"/>
<accession>A0A8S3B745</accession>
<dbReference type="InterPro" id="IPR038678">
    <property type="entry name" value="Spondin_N_sf"/>
</dbReference>
<comment type="caution">
    <text evidence="2">The sequence shown here is derived from an EMBL/GenBank/DDBJ whole genome shotgun (WGS) entry which is preliminary data.</text>
</comment>
<dbReference type="Gene3D" id="2.60.40.2130">
    <property type="entry name" value="F-spondin domain"/>
    <property type="match status" value="1"/>
</dbReference>
<evidence type="ECO:0000259" key="1">
    <source>
        <dbReference type="PROSITE" id="PS51020"/>
    </source>
</evidence>
<dbReference type="EMBL" id="CAJOBI010146046">
    <property type="protein sequence ID" value="CAF4790131.1"/>
    <property type="molecule type" value="Genomic_DNA"/>
</dbReference>
<protein>
    <recommendedName>
        <fullName evidence="1">Spondin domain-containing protein</fullName>
    </recommendedName>
</protein>